<comment type="caution">
    <text evidence="3">The sequence shown here is derived from an EMBL/GenBank/DDBJ whole genome shotgun (WGS) entry which is preliminary data.</text>
</comment>
<gene>
    <name evidence="3" type="ORF">Mkiyose1413_09660</name>
    <name evidence="2" type="ORF">SRL2020028_18100</name>
</gene>
<dbReference type="PANTHER" id="PTHR33231:SF1">
    <property type="entry name" value="30S RIBOSOMAL PROTEIN"/>
    <property type="match status" value="1"/>
</dbReference>
<dbReference type="InterPro" id="IPR038416">
    <property type="entry name" value="Ribosom_S30AE_C_sf"/>
</dbReference>
<evidence type="ECO:0000313" key="2">
    <source>
        <dbReference type="EMBL" id="GLB82554.1"/>
    </source>
</evidence>
<name>A0A9P3Q1D7_9MYCO</name>
<dbReference type="EMBL" id="BRXE01000013">
    <property type="protein sequence ID" value="GLB82554.1"/>
    <property type="molecule type" value="Genomic_DNA"/>
</dbReference>
<dbReference type="GO" id="GO:0043024">
    <property type="term" value="F:ribosomal small subunit binding"/>
    <property type="evidence" value="ECO:0007669"/>
    <property type="project" value="TreeGrafter"/>
</dbReference>
<dbReference type="Proteomes" id="UP001165663">
    <property type="component" value="Unassembled WGS sequence"/>
</dbReference>
<sequence length="255" mass="27728">MGAPEFVQESPEVTVFSGGNLSTARAEQIARAVKCILDRRGLTGGARVRVKTGRCGRGPMVVQVNLRIGDLPARVAAVTSGVDDLAPALARLDRQVARLCAPWRPRPWPDQTRRPMTVAPDATLTRRKTVVLQRTAPLDAVQVMDAMDYDVHLFTDAETGEDAVVYRAGPSGLRLARQQHVRPPGWVWSPEDSGPPVPLIVNPLAAPVLSEDAAVRRARDHGLRHLFYTDATTGRGGLLYPRHDGNLGLITPAHR</sequence>
<dbReference type="InterPro" id="IPR050574">
    <property type="entry name" value="HPF/YfiA_ribosome-assoc"/>
</dbReference>
<accession>A0A9P3Q1D7</accession>
<proteinExistence type="predicted"/>
<organism evidence="3 4">
    <name type="scientific">Mycobacterium kiyosense</name>
    <dbReference type="NCBI Taxonomy" id="2871094"/>
    <lineage>
        <taxon>Bacteria</taxon>
        <taxon>Bacillati</taxon>
        <taxon>Actinomycetota</taxon>
        <taxon>Actinomycetes</taxon>
        <taxon>Mycobacteriales</taxon>
        <taxon>Mycobacteriaceae</taxon>
        <taxon>Mycobacterium</taxon>
    </lineage>
</organism>
<dbReference type="GO" id="GO:0045900">
    <property type="term" value="P:negative regulation of translational elongation"/>
    <property type="evidence" value="ECO:0007669"/>
    <property type="project" value="TreeGrafter"/>
</dbReference>
<evidence type="ECO:0000313" key="4">
    <source>
        <dbReference type="Proteomes" id="UP001064782"/>
    </source>
</evidence>
<dbReference type="Proteomes" id="UP001064782">
    <property type="component" value="Unassembled WGS sequence"/>
</dbReference>
<dbReference type="GeneID" id="83629237"/>
<evidence type="ECO:0000313" key="3">
    <source>
        <dbReference type="EMBL" id="GLD29083.1"/>
    </source>
</evidence>
<dbReference type="Gene3D" id="3.30.505.50">
    <property type="entry name" value="Sigma 54 modulation/S30EA ribosomal protein, C-terminal domain"/>
    <property type="match status" value="2"/>
</dbReference>
<evidence type="ECO:0000259" key="1">
    <source>
        <dbReference type="Pfam" id="PF16321"/>
    </source>
</evidence>
<reference evidence="3" key="1">
    <citation type="submission" date="2022-08" db="EMBL/GenBank/DDBJ databases">
        <title>Mycobacterium kiyosense sp. nov., scotochromogenic slow-glowing species isolated from respiratory specimens.</title>
        <authorList>
            <person name="Fukano H."/>
            <person name="Kazumi Y."/>
            <person name="Sakagami N."/>
            <person name="Ato M."/>
            <person name="Mitarai S."/>
            <person name="Hoshino Y."/>
        </authorList>
    </citation>
    <scope>NUCLEOTIDE SEQUENCE</scope>
    <source>
        <strain evidence="3">1413</strain>
        <strain evidence="2">SRL2020-028</strain>
    </source>
</reference>
<dbReference type="AlphaFoldDB" id="A0A9P3Q1D7"/>
<dbReference type="EMBL" id="BRZI01000004">
    <property type="protein sequence ID" value="GLD29083.1"/>
    <property type="molecule type" value="Genomic_DNA"/>
</dbReference>
<dbReference type="PANTHER" id="PTHR33231">
    <property type="entry name" value="30S RIBOSOMAL PROTEIN"/>
    <property type="match status" value="1"/>
</dbReference>
<dbReference type="InterPro" id="IPR032528">
    <property type="entry name" value="Ribosom_S30AE_C"/>
</dbReference>
<keyword evidence="4" id="KW-1185">Reference proteome</keyword>
<dbReference type="RefSeq" id="WP_236982153.1">
    <property type="nucleotide sequence ID" value="NZ_BRXE01000013.1"/>
</dbReference>
<feature type="domain" description="Sigma 54 modulation/S30EA ribosomal protein C-terminal" evidence="1">
    <location>
        <begin position="123"/>
        <end position="170"/>
    </location>
</feature>
<dbReference type="GO" id="GO:0022627">
    <property type="term" value="C:cytosolic small ribosomal subunit"/>
    <property type="evidence" value="ECO:0007669"/>
    <property type="project" value="TreeGrafter"/>
</dbReference>
<protein>
    <submittedName>
        <fullName evidence="3">Dormancy associated translation inhibitor</fullName>
    </submittedName>
</protein>
<dbReference type="Pfam" id="PF16321">
    <property type="entry name" value="Ribosom_S30AE_C"/>
    <property type="match status" value="1"/>
</dbReference>